<sequence length="186" mass="20965">MRTFIALDLPEETREQLSDLQGLLRVGRHVPEENLHLTLSFLGEQPLPALEALHEVLCDLPPREVVLRLSGLDILGSRQPKLLFIRAERSGPLAALRREVLTAVRLAGIELPRTRFRPHVTLARFSRDMEERDAAHLGRFLQTHGDRALPEVVAEQVTLYQSVLREDGARYDPLASYPLVPMAGET</sequence>
<dbReference type="Proteomes" id="UP000198893">
    <property type="component" value="Unassembled WGS sequence"/>
</dbReference>
<name>A0A1H8U880_9RHOB</name>
<dbReference type="InterPro" id="IPR009097">
    <property type="entry name" value="Cyclic_Pdiesterase"/>
</dbReference>
<feature type="short sequence motif" description="HXTX 2" evidence="2">
    <location>
        <begin position="119"/>
        <end position="122"/>
    </location>
</feature>
<protein>
    <recommendedName>
        <fullName evidence="2">RNA 2',3'-cyclic phosphodiesterase</fullName>
        <shortName evidence="2">RNA 2',3'-CPDase</shortName>
        <ecNumber evidence="2">3.1.4.58</ecNumber>
    </recommendedName>
</protein>
<keyword evidence="3" id="KW-0436">Ligase</keyword>
<evidence type="ECO:0000256" key="2">
    <source>
        <dbReference type="HAMAP-Rule" id="MF_01940"/>
    </source>
</evidence>
<keyword evidence="4" id="KW-1185">Reference proteome</keyword>
<feature type="active site" description="Proton donor" evidence="2">
    <location>
        <position position="36"/>
    </location>
</feature>
<dbReference type="STRING" id="569882.SAMN04490248_11887"/>
<evidence type="ECO:0000313" key="3">
    <source>
        <dbReference type="EMBL" id="SEO99286.1"/>
    </source>
</evidence>
<feature type="short sequence motif" description="HXTX 1" evidence="2">
    <location>
        <begin position="36"/>
        <end position="39"/>
    </location>
</feature>
<dbReference type="GO" id="GO:0016874">
    <property type="term" value="F:ligase activity"/>
    <property type="evidence" value="ECO:0007669"/>
    <property type="project" value="UniProtKB-KW"/>
</dbReference>
<dbReference type="HAMAP" id="MF_01940">
    <property type="entry name" value="RNA_CPDase"/>
    <property type="match status" value="1"/>
</dbReference>
<gene>
    <name evidence="3" type="ORF">SAMN04490248_11887</name>
</gene>
<dbReference type="NCBIfam" id="TIGR02258">
    <property type="entry name" value="2_5_ligase"/>
    <property type="match status" value="1"/>
</dbReference>
<accession>A0A1H8U880</accession>
<dbReference type="EMBL" id="FODS01000018">
    <property type="protein sequence ID" value="SEO99286.1"/>
    <property type="molecule type" value="Genomic_DNA"/>
</dbReference>
<dbReference type="PANTHER" id="PTHR35561">
    <property type="entry name" value="RNA 2',3'-CYCLIC PHOSPHODIESTERASE"/>
    <property type="match status" value="1"/>
</dbReference>
<dbReference type="SUPFAM" id="SSF55144">
    <property type="entry name" value="LigT-like"/>
    <property type="match status" value="1"/>
</dbReference>
<dbReference type="InterPro" id="IPR004175">
    <property type="entry name" value="RNA_CPDase"/>
</dbReference>
<dbReference type="GO" id="GO:0008664">
    <property type="term" value="F:RNA 2',3'-cyclic 3'-phosphodiesterase activity"/>
    <property type="evidence" value="ECO:0007669"/>
    <property type="project" value="UniProtKB-EC"/>
</dbReference>
<evidence type="ECO:0000313" key="4">
    <source>
        <dbReference type="Proteomes" id="UP000198893"/>
    </source>
</evidence>
<dbReference type="Gene3D" id="3.90.1140.10">
    <property type="entry name" value="Cyclic phosphodiesterase"/>
    <property type="match status" value="1"/>
</dbReference>
<dbReference type="AlphaFoldDB" id="A0A1H8U880"/>
<evidence type="ECO:0000256" key="1">
    <source>
        <dbReference type="ARBA" id="ARBA00022801"/>
    </source>
</evidence>
<comment type="catalytic activity">
    <reaction evidence="2">
        <text>a 3'-end 2',3'-cyclophospho-ribonucleotide-RNA + H2O = a 3'-end 2'-phospho-ribonucleotide-RNA + H(+)</text>
        <dbReference type="Rhea" id="RHEA:11828"/>
        <dbReference type="Rhea" id="RHEA-COMP:10464"/>
        <dbReference type="Rhea" id="RHEA-COMP:17353"/>
        <dbReference type="ChEBI" id="CHEBI:15377"/>
        <dbReference type="ChEBI" id="CHEBI:15378"/>
        <dbReference type="ChEBI" id="CHEBI:83064"/>
        <dbReference type="ChEBI" id="CHEBI:173113"/>
        <dbReference type="EC" id="3.1.4.58"/>
    </reaction>
</comment>
<feature type="active site" description="Proton acceptor" evidence="2">
    <location>
        <position position="119"/>
    </location>
</feature>
<keyword evidence="1 2" id="KW-0378">Hydrolase</keyword>
<proteinExistence type="inferred from homology"/>
<reference evidence="3 4" key="1">
    <citation type="submission" date="2016-10" db="EMBL/GenBank/DDBJ databases">
        <authorList>
            <person name="de Groot N.N."/>
        </authorList>
    </citation>
    <scope>NUCLEOTIDE SEQUENCE [LARGE SCALE GENOMIC DNA]</scope>
    <source>
        <strain evidence="3 4">DSM 27842</strain>
    </source>
</reference>
<dbReference type="EC" id="3.1.4.58" evidence="2"/>
<organism evidence="3 4">
    <name type="scientific">Salinihabitans flavidus</name>
    <dbReference type="NCBI Taxonomy" id="569882"/>
    <lineage>
        <taxon>Bacteria</taxon>
        <taxon>Pseudomonadati</taxon>
        <taxon>Pseudomonadota</taxon>
        <taxon>Alphaproteobacteria</taxon>
        <taxon>Rhodobacterales</taxon>
        <taxon>Roseobacteraceae</taxon>
        <taxon>Salinihabitans</taxon>
    </lineage>
</organism>
<dbReference type="RefSeq" id="WP_093119481.1">
    <property type="nucleotide sequence ID" value="NZ_FODS01000018.1"/>
</dbReference>
<dbReference type="GO" id="GO:0004113">
    <property type="term" value="F:2',3'-cyclic-nucleotide 3'-phosphodiesterase activity"/>
    <property type="evidence" value="ECO:0007669"/>
    <property type="project" value="InterPro"/>
</dbReference>
<dbReference type="PANTHER" id="PTHR35561:SF1">
    <property type="entry name" value="RNA 2',3'-CYCLIC PHOSPHODIESTERASE"/>
    <property type="match status" value="1"/>
</dbReference>
<dbReference type="Pfam" id="PF13563">
    <property type="entry name" value="2_5_RNA_ligase2"/>
    <property type="match status" value="1"/>
</dbReference>
<dbReference type="OrthoDB" id="9793819at2"/>
<comment type="similarity">
    <text evidence="2">Belongs to the 2H phosphoesterase superfamily. ThpR family.</text>
</comment>
<comment type="function">
    <text evidence="2">Hydrolyzes RNA 2',3'-cyclic phosphodiester to an RNA 2'-phosphomonoester.</text>
</comment>